<sequence length="176" mass="19925">MDFTFDRKNVKERLKKNNFTIGNWFANLLSIYAPDVDYRAVPIPVPPGGREDATVFGTNVWMVPKGAKNPEAAVKFILYGSQPEILADNINIWRSISIFKEESDAIKWFDEGDEIYKTVMDIARSPHSGHPALTSVSAELKNELDLIRDNVIYNGTDPGPLLEELEKRLQKDLDSQ</sequence>
<gene>
    <name evidence="1" type="ORF">ACFFHM_07725</name>
</gene>
<protein>
    <recommendedName>
        <fullName evidence="3">Extracellular solute-binding protein</fullName>
    </recommendedName>
</protein>
<keyword evidence="2" id="KW-1185">Reference proteome</keyword>
<dbReference type="RefSeq" id="WP_335960227.1">
    <property type="nucleotide sequence ID" value="NZ_JAXBLX010000009.1"/>
</dbReference>
<accession>A0ABV6KAS0</accession>
<comment type="caution">
    <text evidence="1">The sequence shown here is derived from an EMBL/GenBank/DDBJ whole genome shotgun (WGS) entry which is preliminary data.</text>
</comment>
<evidence type="ECO:0008006" key="3">
    <source>
        <dbReference type="Google" id="ProtNLM"/>
    </source>
</evidence>
<proteinExistence type="predicted"/>
<evidence type="ECO:0000313" key="2">
    <source>
        <dbReference type="Proteomes" id="UP001589838"/>
    </source>
</evidence>
<dbReference type="Gene3D" id="3.40.190.10">
    <property type="entry name" value="Periplasmic binding protein-like II"/>
    <property type="match status" value="2"/>
</dbReference>
<evidence type="ECO:0000313" key="1">
    <source>
        <dbReference type="EMBL" id="MFC0470412.1"/>
    </source>
</evidence>
<name>A0ABV6KAS0_9BACI</name>
<dbReference type="EMBL" id="JBHLUX010000020">
    <property type="protein sequence ID" value="MFC0470412.1"/>
    <property type="molecule type" value="Genomic_DNA"/>
</dbReference>
<dbReference type="SUPFAM" id="SSF53850">
    <property type="entry name" value="Periplasmic binding protein-like II"/>
    <property type="match status" value="1"/>
</dbReference>
<organism evidence="1 2">
    <name type="scientific">Halalkalibacter kiskunsagensis</name>
    <dbReference type="NCBI Taxonomy" id="1548599"/>
    <lineage>
        <taxon>Bacteria</taxon>
        <taxon>Bacillati</taxon>
        <taxon>Bacillota</taxon>
        <taxon>Bacilli</taxon>
        <taxon>Bacillales</taxon>
        <taxon>Bacillaceae</taxon>
        <taxon>Halalkalibacter</taxon>
    </lineage>
</organism>
<reference evidence="1 2" key="1">
    <citation type="submission" date="2024-09" db="EMBL/GenBank/DDBJ databases">
        <authorList>
            <person name="Sun Q."/>
            <person name="Mori K."/>
        </authorList>
    </citation>
    <scope>NUCLEOTIDE SEQUENCE [LARGE SCALE GENOMIC DNA]</scope>
    <source>
        <strain evidence="1 2">NCAIM B.02610</strain>
    </source>
</reference>
<dbReference type="Proteomes" id="UP001589838">
    <property type="component" value="Unassembled WGS sequence"/>
</dbReference>